<dbReference type="Proteomes" id="UP000185713">
    <property type="component" value="Unassembled WGS sequence"/>
</dbReference>
<dbReference type="AlphaFoldDB" id="A0A1L9C4D5"/>
<dbReference type="InterPro" id="IPR055713">
    <property type="entry name" value="DUF7289"/>
</dbReference>
<dbReference type="EMBL" id="JWTK01000003">
    <property type="protein sequence ID" value="OJH49390.1"/>
    <property type="molecule type" value="Genomic_DNA"/>
</dbReference>
<reference evidence="1 2" key="1">
    <citation type="submission" date="2014-12" db="EMBL/GenBank/DDBJ databases">
        <title>The genome sequence of Methanohalophilus portucalensis strain FDF1.</title>
        <authorList>
            <person name="Lai M.-C."/>
            <person name="Lai S.-J."/>
        </authorList>
    </citation>
    <scope>NUCLEOTIDE SEQUENCE [LARGE SCALE GENOMIC DNA]</scope>
    <source>
        <strain evidence="1 2">FDF-1</strain>
    </source>
</reference>
<gene>
    <name evidence="1" type="ORF">MPF_1257</name>
</gene>
<comment type="caution">
    <text evidence="1">The sequence shown here is derived from an EMBL/GenBank/DDBJ whole genome shotgun (WGS) entry which is preliminary data.</text>
</comment>
<protein>
    <submittedName>
        <fullName evidence="1">Uncharacterized protein</fullName>
    </submittedName>
</protein>
<evidence type="ECO:0000313" key="2">
    <source>
        <dbReference type="Proteomes" id="UP000185713"/>
    </source>
</evidence>
<sequence>MFALTVISISAMMVYSVPAIDELKDNSKSQKVEQAFTILDSRMSKVALGESPLQTTSFSLMGGEVGVNADSNSDNSNIKIVI</sequence>
<proteinExistence type="predicted"/>
<organism evidence="1 2">
    <name type="scientific">Methanohalophilus portucalensis FDF-1</name>
    <dbReference type="NCBI Taxonomy" id="523843"/>
    <lineage>
        <taxon>Archaea</taxon>
        <taxon>Methanobacteriati</taxon>
        <taxon>Methanobacteriota</taxon>
        <taxon>Stenosarchaea group</taxon>
        <taxon>Methanomicrobia</taxon>
        <taxon>Methanosarcinales</taxon>
        <taxon>Methanosarcinaceae</taxon>
        <taxon>Methanohalophilus</taxon>
    </lineage>
</organism>
<name>A0A1L9C4D5_9EURY</name>
<accession>A0A1L9C4D5</accession>
<dbReference type="Pfam" id="PF23960">
    <property type="entry name" value="DUF7289"/>
    <property type="match status" value="1"/>
</dbReference>
<evidence type="ECO:0000313" key="1">
    <source>
        <dbReference type="EMBL" id="OJH49390.1"/>
    </source>
</evidence>